<sequence length="280" mass="29835">MNNYDFNLKDKVAVITGGGGVLTGVFAEALCTRGAKVALFDINKEAADMAAEKLMSAGGIAKGYKADVLSKESLTAAYEEVKKDFGTCDILLNGAGVHHPLATTGHEQLTKENMGDGRTFFDLDIEKVEWVYDIDFMGTFLPTQVISKDMVGKTGCSVINISSMNAISPTTTVPIYSAAKAGVNNFTAWLSSYFALVGIRVNALAPGFFVTNLNKNIMYKEDGNLSGRSERIIAGTPMSRFGNPDECAGTLLYLLDPKLSGFVTGAVIPIDGGFSNYCGV</sequence>
<dbReference type="InterPro" id="IPR002347">
    <property type="entry name" value="SDR_fam"/>
</dbReference>
<evidence type="ECO:0000313" key="5">
    <source>
        <dbReference type="Proteomes" id="UP000006875"/>
    </source>
</evidence>
<gene>
    <name evidence="4" type="ordered locus">Ilyop_0058</name>
</gene>
<dbReference type="STRING" id="572544.Ilyop_0058"/>
<dbReference type="PANTHER" id="PTHR42760:SF115">
    <property type="entry name" value="3-OXOACYL-[ACYL-CARRIER-PROTEIN] REDUCTASE FABG"/>
    <property type="match status" value="1"/>
</dbReference>
<comment type="similarity">
    <text evidence="1 3">Belongs to the short-chain dehydrogenases/reductases (SDR) family.</text>
</comment>
<dbReference type="AlphaFoldDB" id="E3H689"/>
<dbReference type="PANTHER" id="PTHR42760">
    <property type="entry name" value="SHORT-CHAIN DEHYDROGENASES/REDUCTASES FAMILY MEMBER"/>
    <property type="match status" value="1"/>
</dbReference>
<dbReference type="HOGENOM" id="CLU_010194_1_1_0"/>
<protein>
    <submittedName>
        <fullName evidence="4">Short-chain dehydrogenase/reductase SDR</fullName>
    </submittedName>
</protein>
<dbReference type="NCBIfam" id="NF006132">
    <property type="entry name" value="PRK08277.1"/>
    <property type="match status" value="1"/>
</dbReference>
<evidence type="ECO:0000256" key="3">
    <source>
        <dbReference type="RuleBase" id="RU000363"/>
    </source>
</evidence>
<evidence type="ECO:0000313" key="4">
    <source>
        <dbReference type="EMBL" id="ADO81848.1"/>
    </source>
</evidence>
<dbReference type="InterPro" id="IPR036291">
    <property type="entry name" value="NAD(P)-bd_dom_sf"/>
</dbReference>
<dbReference type="PROSITE" id="PS00061">
    <property type="entry name" value="ADH_SHORT"/>
    <property type="match status" value="1"/>
</dbReference>
<name>E3H689_ILYPC</name>
<dbReference type="EMBL" id="CP002281">
    <property type="protein sequence ID" value="ADO81848.1"/>
    <property type="molecule type" value="Genomic_DNA"/>
</dbReference>
<evidence type="ECO:0000256" key="1">
    <source>
        <dbReference type="ARBA" id="ARBA00006484"/>
    </source>
</evidence>
<proteinExistence type="inferred from homology"/>
<dbReference type="InterPro" id="IPR020904">
    <property type="entry name" value="Sc_DH/Rdtase_CS"/>
</dbReference>
<accession>E3H689</accession>
<dbReference type="GO" id="GO:0016616">
    <property type="term" value="F:oxidoreductase activity, acting on the CH-OH group of donors, NAD or NADP as acceptor"/>
    <property type="evidence" value="ECO:0007669"/>
    <property type="project" value="TreeGrafter"/>
</dbReference>
<reference evidence="4 5" key="1">
    <citation type="journal article" date="2010" name="Stand. Genomic Sci.">
        <title>Complete genome sequence of Ilyobacter polytropus type strain (CuHbu1).</title>
        <authorList>
            <person name="Sikorski J."/>
            <person name="Chertkov O."/>
            <person name="Lapidus A."/>
            <person name="Nolan M."/>
            <person name="Lucas S."/>
            <person name="Del Rio T.G."/>
            <person name="Tice H."/>
            <person name="Cheng J.F."/>
            <person name="Tapia R."/>
            <person name="Han C."/>
            <person name="Goodwin L."/>
            <person name="Pitluck S."/>
            <person name="Liolios K."/>
            <person name="Ivanova N."/>
            <person name="Mavromatis K."/>
            <person name="Mikhailova N."/>
            <person name="Pati A."/>
            <person name="Chen A."/>
            <person name="Palaniappan K."/>
            <person name="Land M."/>
            <person name="Hauser L."/>
            <person name="Chang Y.J."/>
            <person name="Jeffries C.D."/>
            <person name="Brambilla E."/>
            <person name="Yasawong M."/>
            <person name="Rohde M."/>
            <person name="Pukall R."/>
            <person name="Spring S."/>
            <person name="Goker M."/>
            <person name="Woyke T."/>
            <person name="Bristow J."/>
            <person name="Eisen J.A."/>
            <person name="Markowitz V."/>
            <person name="Hugenholtz P."/>
            <person name="Kyrpides N.C."/>
            <person name="Klenk H.P."/>
        </authorList>
    </citation>
    <scope>NUCLEOTIDE SEQUENCE [LARGE SCALE GENOMIC DNA]</scope>
    <source>
        <strain evidence="5">ATCC 51220 / DSM 2926 / LMG 16218 / CuHBu1</strain>
    </source>
</reference>
<dbReference type="PRINTS" id="PR00080">
    <property type="entry name" value="SDRFAMILY"/>
</dbReference>
<dbReference type="Pfam" id="PF00106">
    <property type="entry name" value="adh_short"/>
    <property type="match status" value="1"/>
</dbReference>
<dbReference type="Proteomes" id="UP000006875">
    <property type="component" value="Chromosome"/>
</dbReference>
<evidence type="ECO:0000256" key="2">
    <source>
        <dbReference type="ARBA" id="ARBA00023002"/>
    </source>
</evidence>
<dbReference type="PRINTS" id="PR00081">
    <property type="entry name" value="GDHRDH"/>
</dbReference>
<dbReference type="KEGG" id="ipo:Ilyop_0058"/>
<dbReference type="SUPFAM" id="SSF51735">
    <property type="entry name" value="NAD(P)-binding Rossmann-fold domains"/>
    <property type="match status" value="1"/>
</dbReference>
<organism evidence="4 5">
    <name type="scientific">Ilyobacter polytropus (strain ATCC 51220 / DSM 2926 / LMG 16218 / CuHBu1)</name>
    <dbReference type="NCBI Taxonomy" id="572544"/>
    <lineage>
        <taxon>Bacteria</taxon>
        <taxon>Fusobacteriati</taxon>
        <taxon>Fusobacteriota</taxon>
        <taxon>Fusobacteriia</taxon>
        <taxon>Fusobacteriales</taxon>
        <taxon>Fusobacteriaceae</taxon>
        <taxon>Ilyobacter</taxon>
    </lineage>
</organism>
<dbReference type="RefSeq" id="WP_013386519.1">
    <property type="nucleotide sequence ID" value="NC_014632.1"/>
</dbReference>
<dbReference type="OrthoDB" id="9803333at2"/>
<dbReference type="Gene3D" id="3.40.50.720">
    <property type="entry name" value="NAD(P)-binding Rossmann-like Domain"/>
    <property type="match status" value="1"/>
</dbReference>
<keyword evidence="2" id="KW-0560">Oxidoreductase</keyword>
<keyword evidence="5" id="KW-1185">Reference proteome</keyword>
<dbReference type="eggNOG" id="COG1028">
    <property type="taxonomic scope" value="Bacteria"/>
</dbReference>